<evidence type="ECO:0000313" key="7">
    <source>
        <dbReference type="Proteomes" id="UP001212152"/>
    </source>
</evidence>
<keyword evidence="1" id="KW-0677">Repeat</keyword>
<dbReference type="Proteomes" id="UP001212152">
    <property type="component" value="Unassembled WGS sequence"/>
</dbReference>
<dbReference type="Gene3D" id="2.10.10.10">
    <property type="entry name" value="Fibronectin, type II, collagen-binding"/>
    <property type="match status" value="1"/>
</dbReference>
<keyword evidence="3" id="KW-0245">EGF-like domain</keyword>
<dbReference type="PROSITE" id="PS50026">
    <property type="entry name" value="EGF_3"/>
    <property type="match status" value="1"/>
</dbReference>
<gene>
    <name evidence="6" type="ORF">HDU87_003780</name>
</gene>
<feature type="domain" description="Fibronectin type-II" evidence="5">
    <location>
        <begin position="70"/>
        <end position="121"/>
    </location>
</feature>
<evidence type="ECO:0000256" key="2">
    <source>
        <dbReference type="ARBA" id="ARBA00023157"/>
    </source>
</evidence>
<dbReference type="AlphaFoldDB" id="A0AAD5XIQ5"/>
<evidence type="ECO:0000256" key="1">
    <source>
        <dbReference type="ARBA" id="ARBA00022737"/>
    </source>
</evidence>
<accession>A0AAD5XIQ5</accession>
<dbReference type="Pfam" id="PF00040">
    <property type="entry name" value="fn2"/>
    <property type="match status" value="1"/>
</dbReference>
<dbReference type="GO" id="GO:0005509">
    <property type="term" value="F:calcium ion binding"/>
    <property type="evidence" value="ECO:0007669"/>
    <property type="project" value="InterPro"/>
</dbReference>
<keyword evidence="7" id="KW-1185">Reference proteome</keyword>
<dbReference type="SUPFAM" id="SSF57196">
    <property type="entry name" value="EGF/Laminin"/>
    <property type="match status" value="1"/>
</dbReference>
<dbReference type="InterPro" id="IPR000742">
    <property type="entry name" value="EGF"/>
</dbReference>
<comment type="caution">
    <text evidence="6">The sequence shown here is derived from an EMBL/GenBank/DDBJ whole genome shotgun (WGS) entry which is preliminary data.</text>
</comment>
<dbReference type="InterPro" id="IPR001881">
    <property type="entry name" value="EGF-like_Ca-bd_dom"/>
</dbReference>
<evidence type="ECO:0000256" key="3">
    <source>
        <dbReference type="PROSITE-ProRule" id="PRU00076"/>
    </source>
</evidence>
<proteinExistence type="predicted"/>
<reference evidence="6" key="1">
    <citation type="submission" date="2020-05" db="EMBL/GenBank/DDBJ databases">
        <title>Phylogenomic resolution of chytrid fungi.</title>
        <authorList>
            <person name="Stajich J.E."/>
            <person name="Amses K."/>
            <person name="Simmons R."/>
            <person name="Seto K."/>
            <person name="Myers J."/>
            <person name="Bonds A."/>
            <person name="Quandt C.A."/>
            <person name="Barry K."/>
            <person name="Liu P."/>
            <person name="Grigoriev I."/>
            <person name="Longcore J.E."/>
            <person name="James T.Y."/>
        </authorList>
    </citation>
    <scope>NUCLEOTIDE SEQUENCE</scope>
    <source>
        <strain evidence="6">JEL0379</strain>
    </source>
</reference>
<name>A0AAD5XIQ5_9FUNG</name>
<feature type="non-terminal residue" evidence="6">
    <location>
        <position position="1"/>
    </location>
</feature>
<dbReference type="SMART" id="SM00179">
    <property type="entry name" value="EGF_CA"/>
    <property type="match status" value="1"/>
</dbReference>
<dbReference type="SMART" id="SM00059">
    <property type="entry name" value="FN2"/>
    <property type="match status" value="1"/>
</dbReference>
<dbReference type="SUPFAM" id="SSF57440">
    <property type="entry name" value="Kringle-like"/>
    <property type="match status" value="1"/>
</dbReference>
<dbReference type="Gene3D" id="2.10.25.10">
    <property type="entry name" value="Laminin"/>
    <property type="match status" value="1"/>
</dbReference>
<organism evidence="6 7">
    <name type="scientific">Geranomyces variabilis</name>
    <dbReference type="NCBI Taxonomy" id="109894"/>
    <lineage>
        <taxon>Eukaryota</taxon>
        <taxon>Fungi</taxon>
        <taxon>Fungi incertae sedis</taxon>
        <taxon>Chytridiomycota</taxon>
        <taxon>Chytridiomycota incertae sedis</taxon>
        <taxon>Chytridiomycetes</taxon>
        <taxon>Spizellomycetales</taxon>
        <taxon>Powellomycetaceae</taxon>
        <taxon>Geranomyces</taxon>
    </lineage>
</organism>
<protein>
    <recommendedName>
        <fullName evidence="8">EGF-like domain-containing protein</fullName>
    </recommendedName>
</protein>
<dbReference type="PROSITE" id="PS01186">
    <property type="entry name" value="EGF_2"/>
    <property type="match status" value="1"/>
</dbReference>
<dbReference type="InterPro" id="IPR000562">
    <property type="entry name" value="FN_type2_dom"/>
</dbReference>
<evidence type="ECO:0000259" key="4">
    <source>
        <dbReference type="PROSITE" id="PS50026"/>
    </source>
</evidence>
<keyword evidence="2" id="KW-1015">Disulfide bond</keyword>
<dbReference type="InterPro" id="IPR036943">
    <property type="entry name" value="FN_type2_sf"/>
</dbReference>
<evidence type="ECO:0008006" key="8">
    <source>
        <dbReference type="Google" id="ProtNLM"/>
    </source>
</evidence>
<dbReference type="InterPro" id="IPR013806">
    <property type="entry name" value="Kringle-like"/>
</dbReference>
<comment type="caution">
    <text evidence="3">Lacks conserved residue(s) required for the propagation of feature annotation.</text>
</comment>
<dbReference type="EMBL" id="JADGJQ010000283">
    <property type="protein sequence ID" value="KAJ3164397.1"/>
    <property type="molecule type" value="Genomic_DNA"/>
</dbReference>
<feature type="non-terminal residue" evidence="6">
    <location>
        <position position="172"/>
    </location>
</feature>
<sequence length="172" mass="18289">LPSLPPGALQADNTTCAVDGTSGASNATSSSVYSVLLSSPWCPVTENLGNTTNMDLRFNAPQPCQPRKSVSGNSCRFPFYVHGQLYTDCTYAEDVRPWCYTDQLMTVQEYCSGGDIDYCSHESSTCGQNALCVNTPTGPSCQCQDGYKKASDGACVDYDECAVTDPPCSAVA</sequence>
<dbReference type="CDD" id="cd00054">
    <property type="entry name" value="EGF_CA"/>
    <property type="match status" value="1"/>
</dbReference>
<dbReference type="PROSITE" id="PS51092">
    <property type="entry name" value="FN2_2"/>
    <property type="match status" value="1"/>
</dbReference>
<evidence type="ECO:0000259" key="5">
    <source>
        <dbReference type="PROSITE" id="PS51092"/>
    </source>
</evidence>
<evidence type="ECO:0000313" key="6">
    <source>
        <dbReference type="EMBL" id="KAJ3164397.1"/>
    </source>
</evidence>
<feature type="domain" description="EGF-like" evidence="4">
    <location>
        <begin position="115"/>
        <end position="156"/>
    </location>
</feature>